<accession>A0A7W8YSL9</accession>
<name>A0A7W8YSL9_9SPHI</name>
<evidence type="ECO:0000313" key="2">
    <source>
        <dbReference type="Proteomes" id="UP000537718"/>
    </source>
</evidence>
<evidence type="ECO:0000313" key="1">
    <source>
        <dbReference type="EMBL" id="MBB5620745.1"/>
    </source>
</evidence>
<gene>
    <name evidence="1" type="ORF">HDE69_001798</name>
</gene>
<proteinExistence type="predicted"/>
<sequence length="32" mass="3609">MLLTIGNEPVAKDAFNIKKNRKSLNTHNTKLV</sequence>
<comment type="caution">
    <text evidence="1">The sequence shown here is derived from an EMBL/GenBank/DDBJ whole genome shotgun (WGS) entry which is preliminary data.</text>
</comment>
<dbReference type="Proteomes" id="UP000537718">
    <property type="component" value="Unassembled WGS sequence"/>
</dbReference>
<organism evidence="1 2">
    <name type="scientific">Pedobacter cryoconitis</name>
    <dbReference type="NCBI Taxonomy" id="188932"/>
    <lineage>
        <taxon>Bacteria</taxon>
        <taxon>Pseudomonadati</taxon>
        <taxon>Bacteroidota</taxon>
        <taxon>Sphingobacteriia</taxon>
        <taxon>Sphingobacteriales</taxon>
        <taxon>Sphingobacteriaceae</taxon>
        <taxon>Pedobacter</taxon>
    </lineage>
</organism>
<protein>
    <submittedName>
        <fullName evidence="1">Uncharacterized protein</fullName>
    </submittedName>
</protein>
<dbReference type="EMBL" id="JACHCF010000004">
    <property type="protein sequence ID" value="MBB5620745.1"/>
    <property type="molecule type" value="Genomic_DNA"/>
</dbReference>
<reference evidence="1 2" key="1">
    <citation type="submission" date="2020-08" db="EMBL/GenBank/DDBJ databases">
        <title>Genomic Encyclopedia of Type Strains, Phase IV (KMG-V): Genome sequencing to study the core and pangenomes of soil and plant-associated prokaryotes.</title>
        <authorList>
            <person name="Whitman W."/>
        </authorList>
    </citation>
    <scope>NUCLEOTIDE SEQUENCE [LARGE SCALE GENOMIC DNA]</scope>
    <source>
        <strain evidence="1 2">MP7CTX6</strain>
    </source>
</reference>
<dbReference type="AlphaFoldDB" id="A0A7W8YSL9"/>